<proteinExistence type="predicted"/>
<feature type="domain" description="Competence protein CoiA nuclease-like" evidence="1">
    <location>
        <begin position="65"/>
        <end position="210"/>
    </location>
</feature>
<reference evidence="3" key="3">
    <citation type="submission" date="2023-04" db="EMBL/GenBank/DDBJ databases">
        <authorList>
            <person name="Wang Y."/>
        </authorList>
    </citation>
    <scope>NUCLEOTIDE SEQUENCE</scope>
    <source>
        <strain evidence="3">ZW18</strain>
    </source>
</reference>
<keyword evidence="4" id="KW-1185">Reference proteome</keyword>
<accession>A0AAX3UE74</accession>
<dbReference type="AlphaFoldDB" id="A0AAX3UE74"/>
<dbReference type="InterPro" id="IPR010330">
    <property type="entry name" value="CoiA_nuc"/>
</dbReference>
<dbReference type="EMBL" id="CP123735">
    <property type="protein sequence ID" value="WGO86001.1"/>
    <property type="molecule type" value="Genomic_DNA"/>
</dbReference>
<reference evidence="2 4" key="1">
    <citation type="submission" date="2016-10" db="EMBL/GenBank/DDBJ databases">
        <authorList>
            <person name="Varghese N."/>
            <person name="Submissions S."/>
        </authorList>
    </citation>
    <scope>NUCLEOTIDE SEQUENCE [LARGE SCALE GENOMIC DNA]</scope>
    <source>
        <strain evidence="2 4">ATCC 43761</strain>
    </source>
</reference>
<evidence type="ECO:0000259" key="1">
    <source>
        <dbReference type="Pfam" id="PF06054"/>
    </source>
</evidence>
<dbReference type="RefSeq" id="WP_013854485.1">
    <property type="nucleotide sequence ID" value="NZ_CP061341.1"/>
</dbReference>
<evidence type="ECO:0000313" key="3">
    <source>
        <dbReference type="EMBL" id="WGO86001.1"/>
    </source>
</evidence>
<protein>
    <submittedName>
        <fullName evidence="2 3">Competence protein CoiA</fullName>
    </submittedName>
</protein>
<dbReference type="InterPro" id="IPR021176">
    <property type="entry name" value="Competence-induced_CoiA"/>
</dbReference>
<name>A0AAX3UE74_9LACO</name>
<dbReference type="Proteomes" id="UP001242513">
    <property type="component" value="Chromosome"/>
</dbReference>
<reference evidence="3" key="2">
    <citation type="journal article" date="2022" name="Food Funct.">
        <title>Lactobacillus kefiranofaciens ZW18 from Kefir enhances the anti-tumor effect of anti-programmed cell death 1 (PD-1) immunotherapy by modulating the gut microbiota.</title>
        <authorList>
            <person name="Zhao J."/>
            <person name="Wang Y."/>
            <person name="Wang J."/>
            <person name="Lv M."/>
            <person name="Zhou C."/>
            <person name="Jia L."/>
            <person name="Geng W."/>
        </authorList>
    </citation>
    <scope>NUCLEOTIDE SEQUENCE</scope>
    <source>
        <strain evidence="3">ZW18</strain>
    </source>
</reference>
<evidence type="ECO:0000313" key="2">
    <source>
        <dbReference type="EMBL" id="SDA44825.1"/>
    </source>
</evidence>
<gene>
    <name evidence="3" type="ORF">QEJ78_00435</name>
    <name evidence="2" type="ORF">SAMN02983011_00618</name>
</gene>
<dbReference type="EMBL" id="FMXC01000004">
    <property type="protein sequence ID" value="SDA44825.1"/>
    <property type="molecule type" value="Genomic_DNA"/>
</dbReference>
<sequence>MYAAMLNKKIVLAVSEAYLVNKGQKKLNWDNYRCPHCNKKVILIVSEQKAAFFKHISSYGSALGEKEEHHLSKMLLKSALTAAGFNAQVEIPLADGQLRADVLASKKLAFEVQCAPLSTAEFNHRHNLYKTIGVMDIWIVGQRHYLKRNLKHTQLIFFRKNKKWGNYYLEVNPKRNYFCLKYNVLQEPLTKKLVYQTKYFALDEVDLRTFWNFRPLKRKYVLQKASQREYLIKQIRQKSKLGLRIGQMLYERKMTVTDLPDSLFQVWRDPGEEDSVTKFLRKKRLDLDQAQMILLW</sequence>
<evidence type="ECO:0000313" key="4">
    <source>
        <dbReference type="Proteomes" id="UP000181860"/>
    </source>
</evidence>
<dbReference type="PIRSF" id="PIRSF007487">
    <property type="entry name" value="Competence-induced_CoiA_bac"/>
    <property type="match status" value="1"/>
</dbReference>
<dbReference type="GeneID" id="72687360"/>
<organism evidence="3 5">
    <name type="scientific">Lactobacillus kefiranofaciens</name>
    <dbReference type="NCBI Taxonomy" id="267818"/>
    <lineage>
        <taxon>Bacteria</taxon>
        <taxon>Bacillati</taxon>
        <taxon>Bacillota</taxon>
        <taxon>Bacilli</taxon>
        <taxon>Lactobacillales</taxon>
        <taxon>Lactobacillaceae</taxon>
        <taxon>Lactobacillus</taxon>
    </lineage>
</organism>
<dbReference type="Proteomes" id="UP000181860">
    <property type="component" value="Unassembled WGS sequence"/>
</dbReference>
<dbReference type="Pfam" id="PF06054">
    <property type="entry name" value="CoiA_nuc"/>
    <property type="match status" value="1"/>
</dbReference>
<evidence type="ECO:0000313" key="5">
    <source>
        <dbReference type="Proteomes" id="UP001242513"/>
    </source>
</evidence>